<dbReference type="Gene3D" id="3.90.228.10">
    <property type="match status" value="1"/>
</dbReference>
<keyword evidence="4" id="KW-0520">NAD</keyword>
<evidence type="ECO:0000256" key="2">
    <source>
        <dbReference type="ARBA" id="ARBA00022679"/>
    </source>
</evidence>
<dbReference type="EMBL" id="JAPFFF010000002">
    <property type="protein sequence ID" value="KAK8896577.1"/>
    <property type="molecule type" value="Genomic_DNA"/>
</dbReference>
<sequence length="291" mass="33096">MSQKALFTRQKTLVEEISRDPVSADLLFTLFSSAVGTEFLDPRTPMPRDKTLEEIVQTMPSMRELAKCSNDTELKSKVGSESFDVLRCAILESPSAYALLPESLEIPEFRRRNTNDNEKCYQFAVIESPPEKEHLFQICKEKAKGSIYLTHGSIPERWNQINREELRDMSKTPRLVLNGSTFGPGISLSPTTDQSIAYGREMSNKYPKSELGSKISIVCLCEVANLPDREEVSVKVDDNKTLTGVLRFFEHLYTLTLEEACIIRYLFVNLDSKIDTLNNQTVINHLQTKFQ</sequence>
<dbReference type="InterPro" id="IPR051838">
    <property type="entry name" value="ARTD_PARP"/>
</dbReference>
<evidence type="ECO:0000256" key="3">
    <source>
        <dbReference type="ARBA" id="ARBA00022695"/>
    </source>
</evidence>
<keyword evidence="2" id="KW-0808">Transferase</keyword>
<gene>
    <name evidence="5" type="ORF">M9Y10_014485</name>
</gene>
<dbReference type="Proteomes" id="UP001470230">
    <property type="component" value="Unassembled WGS sequence"/>
</dbReference>
<reference evidence="5 6" key="1">
    <citation type="submission" date="2024-04" db="EMBL/GenBank/DDBJ databases">
        <title>Tritrichomonas musculus Genome.</title>
        <authorList>
            <person name="Alves-Ferreira E."/>
            <person name="Grigg M."/>
            <person name="Lorenzi H."/>
            <person name="Galac M."/>
        </authorList>
    </citation>
    <scope>NUCLEOTIDE SEQUENCE [LARGE SCALE GENOMIC DNA]</scope>
    <source>
        <strain evidence="5 6">EAF2021</strain>
    </source>
</reference>
<keyword evidence="3" id="KW-0548">Nucleotidyltransferase</keyword>
<organism evidence="5 6">
    <name type="scientific">Tritrichomonas musculus</name>
    <dbReference type="NCBI Taxonomy" id="1915356"/>
    <lineage>
        <taxon>Eukaryota</taxon>
        <taxon>Metamonada</taxon>
        <taxon>Parabasalia</taxon>
        <taxon>Tritrichomonadida</taxon>
        <taxon>Tritrichomonadidae</taxon>
        <taxon>Tritrichomonas</taxon>
    </lineage>
</organism>
<name>A0ABR2L068_9EUKA</name>
<comment type="caution">
    <text evidence="5">The sequence shown here is derived from an EMBL/GenBank/DDBJ whole genome shotgun (WGS) entry which is preliminary data.</text>
</comment>
<keyword evidence="6" id="KW-1185">Reference proteome</keyword>
<evidence type="ECO:0000313" key="6">
    <source>
        <dbReference type="Proteomes" id="UP001470230"/>
    </source>
</evidence>
<keyword evidence="1" id="KW-0328">Glycosyltransferase</keyword>
<dbReference type="SUPFAM" id="SSF56399">
    <property type="entry name" value="ADP-ribosylation"/>
    <property type="match status" value="1"/>
</dbReference>
<evidence type="ECO:0000256" key="4">
    <source>
        <dbReference type="ARBA" id="ARBA00023027"/>
    </source>
</evidence>
<evidence type="ECO:0000256" key="1">
    <source>
        <dbReference type="ARBA" id="ARBA00022676"/>
    </source>
</evidence>
<protein>
    <submittedName>
        <fullName evidence="5">Poly [ADP-ribose] polymerase 6</fullName>
    </submittedName>
</protein>
<evidence type="ECO:0000313" key="5">
    <source>
        <dbReference type="EMBL" id="KAK8896577.1"/>
    </source>
</evidence>
<dbReference type="PANTHER" id="PTHR21328">
    <property type="entry name" value="POLY ADP-RIBOSE POLYMERASE FAMILY, MEMBER PARP"/>
    <property type="match status" value="1"/>
</dbReference>
<accession>A0ABR2L068</accession>
<proteinExistence type="predicted"/>